<dbReference type="InterPro" id="IPR046532">
    <property type="entry name" value="DUF6597"/>
</dbReference>
<dbReference type="PROSITE" id="PS01124">
    <property type="entry name" value="HTH_ARAC_FAMILY_2"/>
    <property type="match status" value="1"/>
</dbReference>
<dbReference type="PANTHER" id="PTHR46796">
    <property type="entry name" value="HTH-TYPE TRANSCRIPTIONAL ACTIVATOR RHAS-RELATED"/>
    <property type="match status" value="1"/>
</dbReference>
<evidence type="ECO:0000256" key="4">
    <source>
        <dbReference type="SAM" id="MobiDB-lite"/>
    </source>
</evidence>
<dbReference type="Proteomes" id="UP000315395">
    <property type="component" value="Chromosome"/>
</dbReference>
<evidence type="ECO:0000256" key="3">
    <source>
        <dbReference type="ARBA" id="ARBA00023163"/>
    </source>
</evidence>
<dbReference type="InterPro" id="IPR050204">
    <property type="entry name" value="AraC_XylS_family_regulators"/>
</dbReference>
<sequence>MPDSHPIDRARLTERAALAPPVHRYAPSAALETLVRHYWVPVWDLPSDRTVVEQVLQYPTCLIVVAGDYARFYGVARGLSTVTLSGRSWAVGVMLQPGAGTAVSRGEVSGLVDTHVDLTEFAHLAPLVGQVRELMGLDPADPGQHAQAIGAVEDCLGSGPPLSEEGELLNHVVEVVESDSALLTVRDLAGRVGVEERTLQRLTERHLGLTPKWLIQRRRLHEAVAHLKHGTQTLAGLAADLGYTDQAHFTRDFGRVTGRTPGEFARTLGRDASPASPASPASKVRSDGRSRP</sequence>
<protein>
    <submittedName>
        <fullName evidence="6">Helix-turn-helix transcriptional regulator</fullName>
    </submittedName>
</protein>
<dbReference type="SMART" id="SM00342">
    <property type="entry name" value="HTH_ARAC"/>
    <property type="match status" value="1"/>
</dbReference>
<dbReference type="AlphaFoldDB" id="A0A516GA22"/>
<name>A0A516GA22_9MICO</name>
<dbReference type="Gene3D" id="1.10.10.60">
    <property type="entry name" value="Homeodomain-like"/>
    <property type="match status" value="1"/>
</dbReference>
<feature type="domain" description="HTH araC/xylS-type" evidence="5">
    <location>
        <begin position="170"/>
        <end position="267"/>
    </location>
</feature>
<dbReference type="SUPFAM" id="SSF46689">
    <property type="entry name" value="Homeodomain-like"/>
    <property type="match status" value="1"/>
</dbReference>
<gene>
    <name evidence="6" type="ORF">FNH13_07520</name>
</gene>
<dbReference type="InterPro" id="IPR018062">
    <property type="entry name" value="HTH_AraC-typ_CS"/>
</dbReference>
<dbReference type="Pfam" id="PF12833">
    <property type="entry name" value="HTH_18"/>
    <property type="match status" value="1"/>
</dbReference>
<keyword evidence="3" id="KW-0804">Transcription</keyword>
<dbReference type="InterPro" id="IPR018060">
    <property type="entry name" value="HTH_AraC"/>
</dbReference>
<dbReference type="KEGG" id="orz:FNH13_07520"/>
<keyword evidence="1" id="KW-0805">Transcription regulation</keyword>
<keyword evidence="2" id="KW-0238">DNA-binding</keyword>
<evidence type="ECO:0000256" key="1">
    <source>
        <dbReference type="ARBA" id="ARBA00023015"/>
    </source>
</evidence>
<evidence type="ECO:0000256" key="2">
    <source>
        <dbReference type="ARBA" id="ARBA00023125"/>
    </source>
</evidence>
<dbReference type="Pfam" id="PF20240">
    <property type="entry name" value="DUF6597"/>
    <property type="match status" value="1"/>
</dbReference>
<reference evidence="6 7" key="1">
    <citation type="submission" date="2019-07" db="EMBL/GenBank/DDBJ databases">
        <title>complete genome sequencing of Ornithinimicrobium sp. H23M54.</title>
        <authorList>
            <person name="Bae J.-W."/>
            <person name="Lee S.-Y."/>
        </authorList>
    </citation>
    <scope>NUCLEOTIDE SEQUENCE [LARGE SCALE GENOMIC DNA]</scope>
    <source>
        <strain evidence="6 7">H23M54</strain>
    </source>
</reference>
<feature type="compositionally biased region" description="Low complexity" evidence="4">
    <location>
        <begin position="272"/>
        <end position="282"/>
    </location>
</feature>
<proteinExistence type="predicted"/>
<evidence type="ECO:0000259" key="5">
    <source>
        <dbReference type="PROSITE" id="PS01124"/>
    </source>
</evidence>
<feature type="region of interest" description="Disordered" evidence="4">
    <location>
        <begin position="258"/>
        <end position="292"/>
    </location>
</feature>
<dbReference type="RefSeq" id="WP_143782885.1">
    <property type="nucleotide sequence ID" value="NZ_CP041616.1"/>
</dbReference>
<dbReference type="OrthoDB" id="2559672at2"/>
<accession>A0A516GA22</accession>
<dbReference type="InterPro" id="IPR009057">
    <property type="entry name" value="Homeodomain-like_sf"/>
</dbReference>
<dbReference type="GO" id="GO:0043565">
    <property type="term" value="F:sequence-specific DNA binding"/>
    <property type="evidence" value="ECO:0007669"/>
    <property type="project" value="InterPro"/>
</dbReference>
<evidence type="ECO:0000313" key="6">
    <source>
        <dbReference type="EMBL" id="QDO88210.1"/>
    </source>
</evidence>
<organism evidence="6 7">
    <name type="scientific">Ornithinimicrobium ciconiae</name>
    <dbReference type="NCBI Taxonomy" id="2594265"/>
    <lineage>
        <taxon>Bacteria</taxon>
        <taxon>Bacillati</taxon>
        <taxon>Actinomycetota</taxon>
        <taxon>Actinomycetes</taxon>
        <taxon>Micrococcales</taxon>
        <taxon>Ornithinimicrobiaceae</taxon>
        <taxon>Ornithinimicrobium</taxon>
    </lineage>
</organism>
<dbReference type="EMBL" id="CP041616">
    <property type="protein sequence ID" value="QDO88210.1"/>
    <property type="molecule type" value="Genomic_DNA"/>
</dbReference>
<keyword evidence="7" id="KW-1185">Reference proteome</keyword>
<dbReference type="PROSITE" id="PS00041">
    <property type="entry name" value="HTH_ARAC_FAMILY_1"/>
    <property type="match status" value="1"/>
</dbReference>
<dbReference type="GO" id="GO:0003700">
    <property type="term" value="F:DNA-binding transcription factor activity"/>
    <property type="evidence" value="ECO:0007669"/>
    <property type="project" value="InterPro"/>
</dbReference>
<evidence type="ECO:0000313" key="7">
    <source>
        <dbReference type="Proteomes" id="UP000315395"/>
    </source>
</evidence>